<dbReference type="InterPro" id="IPR005819">
    <property type="entry name" value="H1/H5"/>
</dbReference>
<dbReference type="SMART" id="SM00558">
    <property type="entry name" value="JmjC"/>
    <property type="match status" value="1"/>
</dbReference>
<accession>A0A836BVI3</accession>
<sequence>MSPAMERFGPQPEHQMCPVFRPSKEEFEQPFSDYVRKIFRRNPNLPMFKVVPPKGWKPRRAPFPDLRQVTINVPIRQHVFGTKGAYRCLLVEQKPLSVADFKLAAEEEANKLKPASRDGQAGGSGPAVRSSSRSTSARHYRPPSEAEAGAAMAAQRQRLRTQLSPAEGPDGAAAGPDPDAIDPDLERAFWANVTLNPPMYGADTPTSFFDSKLPYGWNLQNLGDLLQTQKGVDAVPGVTTPMTYFGMWRSFFAWHKEDADLYSVNFLHWGAPKIWYCVAPSDRHKFERMANSLFPELHRSCAAFVRHKDIMLSPACLKTYGVPCMRACQRPNEFVVLNAAAYHSGWNAGFNCAEAVNFALKEWIPIGKEAVPCKCQALPNGVRISMRLFDPHWVDPYETESESSEEASESEDASEAASEDDKEVGSGKRRRRPSAKARASKAGKKSRAPPKMRGGKSMAGAVVKAGPKAKAGSKASKLATASGRVVKKTAKARGTGAAKSVLAKAKAKAGSKAVKAVKGSKAKPAKPKASKAAASKAKAEASPKPKSKAAAAKPKAAKPKAGVKVAKRSRPAPTIAALAARSRKQAEAKAKAAKRAASKAAGSGLTRTKAGRVIKMTAKAAAGQA</sequence>
<organism evidence="4 5">
    <name type="scientific">Edaphochlamys debaryana</name>
    <dbReference type="NCBI Taxonomy" id="47281"/>
    <lineage>
        <taxon>Eukaryota</taxon>
        <taxon>Viridiplantae</taxon>
        <taxon>Chlorophyta</taxon>
        <taxon>core chlorophytes</taxon>
        <taxon>Chlorophyceae</taxon>
        <taxon>CS clade</taxon>
        <taxon>Chlamydomonadales</taxon>
        <taxon>Chlamydomonadales incertae sedis</taxon>
        <taxon>Edaphochlamys</taxon>
    </lineage>
</organism>
<dbReference type="GO" id="GO:0005634">
    <property type="term" value="C:nucleus"/>
    <property type="evidence" value="ECO:0007669"/>
    <property type="project" value="TreeGrafter"/>
</dbReference>
<evidence type="ECO:0000259" key="2">
    <source>
        <dbReference type="PROSITE" id="PS51183"/>
    </source>
</evidence>
<evidence type="ECO:0000256" key="1">
    <source>
        <dbReference type="SAM" id="MobiDB-lite"/>
    </source>
</evidence>
<name>A0A836BVI3_9CHLO</name>
<evidence type="ECO:0000313" key="5">
    <source>
        <dbReference type="Proteomes" id="UP000612055"/>
    </source>
</evidence>
<feature type="region of interest" description="Disordered" evidence="1">
    <location>
        <begin position="110"/>
        <end position="181"/>
    </location>
</feature>
<feature type="compositionally biased region" description="Low complexity" evidence="1">
    <location>
        <begin position="492"/>
        <end position="517"/>
    </location>
</feature>
<dbReference type="InterPro" id="IPR003347">
    <property type="entry name" value="JmjC_dom"/>
</dbReference>
<feature type="compositionally biased region" description="Low complexity" evidence="1">
    <location>
        <begin position="126"/>
        <end position="135"/>
    </location>
</feature>
<feature type="compositionally biased region" description="Low complexity" evidence="1">
    <location>
        <begin position="459"/>
        <end position="483"/>
    </location>
</feature>
<feature type="compositionally biased region" description="Acidic residues" evidence="1">
    <location>
        <begin position="397"/>
        <end position="422"/>
    </location>
</feature>
<dbReference type="PROSITE" id="PS51184">
    <property type="entry name" value="JMJC"/>
    <property type="match status" value="1"/>
</dbReference>
<dbReference type="SUPFAM" id="SSF51197">
    <property type="entry name" value="Clavaminate synthase-like"/>
    <property type="match status" value="1"/>
</dbReference>
<feature type="compositionally biased region" description="Basic residues" evidence="1">
    <location>
        <begin position="427"/>
        <end position="454"/>
    </location>
</feature>
<dbReference type="GO" id="GO:0010468">
    <property type="term" value="P:regulation of gene expression"/>
    <property type="evidence" value="ECO:0007669"/>
    <property type="project" value="TreeGrafter"/>
</dbReference>
<gene>
    <name evidence="4" type="ORF">HYH03_012477</name>
</gene>
<dbReference type="GO" id="GO:0032454">
    <property type="term" value="F:histone H3K9 demethylase activity"/>
    <property type="evidence" value="ECO:0007669"/>
    <property type="project" value="TreeGrafter"/>
</dbReference>
<feature type="region of interest" description="Disordered" evidence="1">
    <location>
        <begin position="397"/>
        <end position="606"/>
    </location>
</feature>
<dbReference type="SMART" id="SM00545">
    <property type="entry name" value="JmjN"/>
    <property type="match status" value="1"/>
</dbReference>
<comment type="caution">
    <text evidence="4">The sequence shown here is derived from an EMBL/GenBank/DDBJ whole genome shotgun (WGS) entry which is preliminary data.</text>
</comment>
<dbReference type="EMBL" id="JAEHOE010000077">
    <property type="protein sequence ID" value="KAG2489039.1"/>
    <property type="molecule type" value="Genomic_DNA"/>
</dbReference>
<keyword evidence="5" id="KW-1185">Reference proteome</keyword>
<dbReference type="OrthoDB" id="9547406at2759"/>
<protein>
    <submittedName>
        <fullName evidence="4">Uncharacterized protein</fullName>
    </submittedName>
</protein>
<dbReference type="GO" id="GO:0003677">
    <property type="term" value="F:DNA binding"/>
    <property type="evidence" value="ECO:0007669"/>
    <property type="project" value="InterPro"/>
</dbReference>
<dbReference type="Proteomes" id="UP000612055">
    <property type="component" value="Unassembled WGS sequence"/>
</dbReference>
<feature type="domain" description="JmjC" evidence="3">
    <location>
        <begin position="202"/>
        <end position="375"/>
    </location>
</feature>
<evidence type="ECO:0000259" key="3">
    <source>
        <dbReference type="PROSITE" id="PS51184"/>
    </source>
</evidence>
<dbReference type="InterPro" id="IPR003349">
    <property type="entry name" value="JmjN"/>
</dbReference>
<dbReference type="PANTHER" id="PTHR10694">
    <property type="entry name" value="LYSINE-SPECIFIC DEMETHYLASE"/>
    <property type="match status" value="1"/>
</dbReference>
<dbReference type="Gene3D" id="2.60.120.650">
    <property type="entry name" value="Cupin"/>
    <property type="match status" value="1"/>
</dbReference>
<dbReference type="GO" id="GO:0030527">
    <property type="term" value="F:structural constituent of chromatin"/>
    <property type="evidence" value="ECO:0007669"/>
    <property type="project" value="InterPro"/>
</dbReference>
<dbReference type="GO" id="GO:0006334">
    <property type="term" value="P:nucleosome assembly"/>
    <property type="evidence" value="ECO:0007669"/>
    <property type="project" value="InterPro"/>
</dbReference>
<proteinExistence type="predicted"/>
<dbReference type="PANTHER" id="PTHR10694:SF7">
    <property type="entry name" value="[HISTONE H3]-TRIMETHYL-L-LYSINE(9) DEMETHYLASE"/>
    <property type="match status" value="1"/>
</dbReference>
<dbReference type="AlphaFoldDB" id="A0A836BVI3"/>
<feature type="domain" description="JmjN" evidence="2">
    <location>
        <begin position="17"/>
        <end position="59"/>
    </location>
</feature>
<dbReference type="Pfam" id="PF02373">
    <property type="entry name" value="JmjC"/>
    <property type="match status" value="1"/>
</dbReference>
<reference evidence="4" key="1">
    <citation type="journal article" date="2020" name="bioRxiv">
        <title>Comparative genomics of Chlamydomonas.</title>
        <authorList>
            <person name="Craig R.J."/>
            <person name="Hasan A.R."/>
            <person name="Ness R.W."/>
            <person name="Keightley P.D."/>
        </authorList>
    </citation>
    <scope>NUCLEOTIDE SEQUENCE</scope>
    <source>
        <strain evidence="4">CCAP 11/70</strain>
    </source>
</reference>
<dbReference type="PRINTS" id="PR00624">
    <property type="entry name" value="HISTONEH5"/>
</dbReference>
<dbReference type="GO" id="GO:0051864">
    <property type="term" value="F:histone H3K36 demethylase activity"/>
    <property type="evidence" value="ECO:0007669"/>
    <property type="project" value="TreeGrafter"/>
</dbReference>
<feature type="compositionally biased region" description="Low complexity" evidence="1">
    <location>
        <begin position="165"/>
        <end position="178"/>
    </location>
</feature>
<feature type="compositionally biased region" description="Low complexity" evidence="1">
    <location>
        <begin position="544"/>
        <end position="564"/>
    </location>
</feature>
<feature type="compositionally biased region" description="Basic residues" evidence="1">
    <location>
        <begin position="518"/>
        <end position="529"/>
    </location>
</feature>
<dbReference type="PROSITE" id="PS51183">
    <property type="entry name" value="JMJN"/>
    <property type="match status" value="1"/>
</dbReference>
<feature type="compositionally biased region" description="Low complexity" evidence="1">
    <location>
        <begin position="145"/>
        <end position="154"/>
    </location>
</feature>
<dbReference type="GO" id="GO:0000786">
    <property type="term" value="C:nucleosome"/>
    <property type="evidence" value="ECO:0007669"/>
    <property type="project" value="InterPro"/>
</dbReference>
<evidence type="ECO:0000313" key="4">
    <source>
        <dbReference type="EMBL" id="KAG2489039.1"/>
    </source>
</evidence>